<dbReference type="InterPro" id="IPR011008">
    <property type="entry name" value="Dimeric_a/b-barrel"/>
</dbReference>
<evidence type="ECO:0000313" key="4">
    <source>
        <dbReference type="Proteomes" id="UP000230842"/>
    </source>
</evidence>
<dbReference type="SUPFAM" id="SSF54909">
    <property type="entry name" value="Dimeric alpha+beta barrel"/>
    <property type="match status" value="1"/>
</dbReference>
<sequence>MTRDPNVPDAFDVYTVVVLRRPQDAPALSDAELDELQTRHLAYRAGLARDGVVVANGPFDAQSDPALRGLSIFACGPAEAARLSDADPSVLAGRLVYDVMEWWVGAGSLAFPRTGRAVGERRTMPED</sequence>
<dbReference type="RefSeq" id="WP_039346910.1">
    <property type="nucleotide sequence ID" value="NZ_PGEZ01000001.1"/>
</dbReference>
<dbReference type="OrthoDB" id="3381242at2"/>
<dbReference type="Proteomes" id="UP000230842">
    <property type="component" value="Unassembled WGS sequence"/>
</dbReference>
<feature type="domain" description="YCII-related" evidence="2">
    <location>
        <begin position="27"/>
        <end position="102"/>
    </location>
</feature>
<name>A0A0B2BNN5_9ACTN</name>
<evidence type="ECO:0000256" key="1">
    <source>
        <dbReference type="ARBA" id="ARBA00007689"/>
    </source>
</evidence>
<gene>
    <name evidence="3" type="ORF">CLV56_2182</name>
</gene>
<dbReference type="InterPro" id="IPR005545">
    <property type="entry name" value="YCII"/>
</dbReference>
<comment type="caution">
    <text evidence="3">The sequence shown here is derived from an EMBL/GenBank/DDBJ whole genome shotgun (WGS) entry which is preliminary data.</text>
</comment>
<dbReference type="EMBL" id="PGEZ01000001">
    <property type="protein sequence ID" value="PJJ57941.1"/>
    <property type="molecule type" value="Genomic_DNA"/>
</dbReference>
<dbReference type="AlphaFoldDB" id="A0A0B2BNN5"/>
<evidence type="ECO:0000313" key="3">
    <source>
        <dbReference type="EMBL" id="PJJ57941.1"/>
    </source>
</evidence>
<keyword evidence="4" id="KW-1185">Reference proteome</keyword>
<proteinExistence type="inferred from homology"/>
<protein>
    <submittedName>
        <fullName evidence="3">YCII-related domain-containing protein</fullName>
    </submittedName>
</protein>
<organism evidence="3 4">
    <name type="scientific">Mumia flava</name>
    <dbReference type="NCBI Taxonomy" id="1348852"/>
    <lineage>
        <taxon>Bacteria</taxon>
        <taxon>Bacillati</taxon>
        <taxon>Actinomycetota</taxon>
        <taxon>Actinomycetes</taxon>
        <taxon>Propionibacteriales</taxon>
        <taxon>Nocardioidaceae</taxon>
        <taxon>Mumia</taxon>
    </lineage>
</organism>
<reference evidence="3 4" key="1">
    <citation type="submission" date="2017-11" db="EMBL/GenBank/DDBJ databases">
        <title>Genomic Encyclopedia of Archaeal and Bacterial Type Strains, Phase II (KMG-II): From Individual Species to Whole Genera.</title>
        <authorList>
            <person name="Goeker M."/>
        </authorList>
    </citation>
    <scope>NUCLEOTIDE SEQUENCE [LARGE SCALE GENOMIC DNA]</scope>
    <source>
        <strain evidence="3 4">DSM 27763</strain>
    </source>
</reference>
<dbReference type="Pfam" id="PF03795">
    <property type="entry name" value="YCII"/>
    <property type="match status" value="1"/>
</dbReference>
<accession>A0A0B2BNN5</accession>
<comment type="similarity">
    <text evidence="1">Belongs to the YciI family.</text>
</comment>
<evidence type="ECO:0000259" key="2">
    <source>
        <dbReference type="Pfam" id="PF03795"/>
    </source>
</evidence>